<comment type="catalytic activity">
    <reaction evidence="4">
        <text>a 1,2-diacyl-sn-glycero-3-phospho-(1D-myo-inositol)(in) = a 1,2-diacyl-sn-glycero-3-phospho-(1D-myo-inositol)(out)</text>
        <dbReference type="Rhea" id="RHEA:38691"/>
        <dbReference type="ChEBI" id="CHEBI:57880"/>
    </reaction>
    <physiologicalReaction direction="left-to-right" evidence="4">
        <dbReference type="Rhea" id="RHEA:38692"/>
    </physiologicalReaction>
</comment>
<dbReference type="InterPro" id="IPR023393">
    <property type="entry name" value="START-like_dom_sf"/>
</dbReference>
<sequence length="308" mass="35783">MLTKEYRICMPLTVEEYRIGQLYMISKHSHEQSTDGEGIEVVINEPYEDPIHGKGQYTEKRVYLNSKLPAWVRGFIPKIFYIVEKAWNYYPYTITEYTCSFLPKFHIRIETKFENDNGCNLKVFDDKAVPLEDTCYLDIAYDDLPEGYYKKSEDLTLFRSEKTGRGPLERGWRKVFQPIMCSYKRVAVRFDVYGFQTRVENFVHKNIRDILLAGHRQAVAWIDEWYGMSLEDVRQYERRLQEQTNQKVKCKTQSTGGTTGDSLLPINGGKPLMNRSTSWNTASDTDSCLATSCPAEPKSRPRIPSAPK</sequence>
<dbReference type="GO" id="GO:0035091">
    <property type="term" value="F:phosphatidylinositol binding"/>
    <property type="evidence" value="ECO:0007669"/>
    <property type="project" value="TreeGrafter"/>
</dbReference>
<dbReference type="PRINTS" id="PR00391">
    <property type="entry name" value="PITRANSFER"/>
</dbReference>
<dbReference type="RefSeq" id="XP_030053654.1">
    <property type="nucleotide sequence ID" value="XM_030197794.1"/>
</dbReference>
<comment type="catalytic activity">
    <reaction evidence="5">
        <text>a 1,2-diacyl-sn-glycero-3-phosphate(in) = a 1,2-diacyl-sn-glycero-3-phosphate(out)</text>
        <dbReference type="Rhea" id="RHEA:36435"/>
        <dbReference type="ChEBI" id="CHEBI:58608"/>
    </reaction>
    <physiologicalReaction direction="left-to-right" evidence="5">
        <dbReference type="Rhea" id="RHEA:36436"/>
    </physiologicalReaction>
</comment>
<proteinExistence type="inferred from homology"/>
<feature type="region of interest" description="Disordered" evidence="10">
    <location>
        <begin position="242"/>
        <end position="308"/>
    </location>
</feature>
<evidence type="ECO:0000256" key="7">
    <source>
        <dbReference type="ARBA" id="ARBA00061154"/>
    </source>
</evidence>
<dbReference type="KEGG" id="muo:115466514"/>
<evidence type="ECO:0000256" key="8">
    <source>
        <dbReference type="ARBA" id="ARBA00068698"/>
    </source>
</evidence>
<dbReference type="FunFam" id="3.30.530.20:FF:000011">
    <property type="entry name" value="cytoplasmic phosphatidylinositol transfer protein 1 isoform X2"/>
    <property type="match status" value="1"/>
</dbReference>
<keyword evidence="3" id="KW-0446">Lipid-binding</keyword>
<dbReference type="AlphaFoldDB" id="A0A6P7XT79"/>
<name>A0A6P7XT79_9AMPH</name>
<dbReference type="SUPFAM" id="SSF55961">
    <property type="entry name" value="Bet v1-like"/>
    <property type="match status" value="1"/>
</dbReference>
<keyword evidence="1" id="KW-0813">Transport</keyword>
<keyword evidence="2" id="KW-0445">Lipid transport</keyword>
<dbReference type="GO" id="GO:0008526">
    <property type="term" value="F:phosphatidylinositol transfer activity"/>
    <property type="evidence" value="ECO:0007669"/>
    <property type="project" value="TreeGrafter"/>
</dbReference>
<evidence type="ECO:0000256" key="2">
    <source>
        <dbReference type="ARBA" id="ARBA00023055"/>
    </source>
</evidence>
<comment type="function">
    <text evidence="6">Catalyzes the transfer of phosphatidylinositol (PI) and phosphatidic acid (PA) between membranes. Binds PA derived from the phospholipase D signaling pathway and among the cellular PA species, preferably binds to the C16:0/16:1 and C16:1/18:1 PA species.</text>
</comment>
<reference evidence="13" key="1">
    <citation type="submission" date="2025-08" db="UniProtKB">
        <authorList>
            <consortium name="RefSeq"/>
        </authorList>
    </citation>
    <scope>IDENTIFICATION</scope>
</reference>
<keyword evidence="12" id="KW-1185">Reference proteome</keyword>
<evidence type="ECO:0000259" key="11">
    <source>
        <dbReference type="Pfam" id="PF02121"/>
    </source>
</evidence>
<dbReference type="InterPro" id="IPR055261">
    <property type="entry name" value="PI_transfer_N"/>
</dbReference>
<feature type="compositionally biased region" description="Polar residues" evidence="10">
    <location>
        <begin position="274"/>
        <end position="290"/>
    </location>
</feature>
<comment type="similarity">
    <text evidence="7">Belongs to the PtdIns transfer protein family. PI transfer class IIB subfamily.</text>
</comment>
<protein>
    <recommendedName>
        <fullName evidence="8">Cytoplasmic phosphatidylinositol transfer protein 1</fullName>
    </recommendedName>
    <alternativeName>
        <fullName evidence="9">Retinal degeneration B homolog beta</fullName>
    </alternativeName>
</protein>
<dbReference type="InParanoid" id="A0A6P7XT79"/>
<evidence type="ECO:0000256" key="1">
    <source>
        <dbReference type="ARBA" id="ARBA00022448"/>
    </source>
</evidence>
<feature type="domain" description="Phosphatidylinositol transfer protein N-terminal" evidence="11">
    <location>
        <begin position="1"/>
        <end position="242"/>
    </location>
</feature>
<evidence type="ECO:0000313" key="13">
    <source>
        <dbReference type="RefSeq" id="XP_030053654.1"/>
    </source>
</evidence>
<dbReference type="InterPro" id="IPR001666">
    <property type="entry name" value="PI_transfer"/>
</dbReference>
<evidence type="ECO:0000313" key="12">
    <source>
        <dbReference type="Proteomes" id="UP000515156"/>
    </source>
</evidence>
<dbReference type="OrthoDB" id="18453at2759"/>
<evidence type="ECO:0000256" key="5">
    <source>
        <dbReference type="ARBA" id="ARBA00051611"/>
    </source>
</evidence>
<dbReference type="GeneID" id="115466514"/>
<dbReference type="PANTHER" id="PTHR10658:SF83">
    <property type="entry name" value="CYTOPLASMIC PHOSPHATIDYLINOSITOL TRANSFER PROTEIN 1 ISOFORM X1"/>
    <property type="match status" value="1"/>
</dbReference>
<evidence type="ECO:0000256" key="6">
    <source>
        <dbReference type="ARBA" id="ARBA00055461"/>
    </source>
</evidence>
<evidence type="ECO:0000256" key="4">
    <source>
        <dbReference type="ARBA" id="ARBA00024146"/>
    </source>
</evidence>
<dbReference type="Gene3D" id="3.30.530.20">
    <property type="match status" value="1"/>
</dbReference>
<organism evidence="12 13">
    <name type="scientific">Microcaecilia unicolor</name>
    <dbReference type="NCBI Taxonomy" id="1415580"/>
    <lineage>
        <taxon>Eukaryota</taxon>
        <taxon>Metazoa</taxon>
        <taxon>Chordata</taxon>
        <taxon>Craniata</taxon>
        <taxon>Vertebrata</taxon>
        <taxon>Euteleostomi</taxon>
        <taxon>Amphibia</taxon>
        <taxon>Gymnophiona</taxon>
        <taxon>Siphonopidae</taxon>
        <taxon>Microcaecilia</taxon>
    </lineage>
</organism>
<feature type="compositionally biased region" description="Polar residues" evidence="10">
    <location>
        <begin position="242"/>
        <end position="256"/>
    </location>
</feature>
<dbReference type="GO" id="GO:0005634">
    <property type="term" value="C:nucleus"/>
    <property type="evidence" value="ECO:0007669"/>
    <property type="project" value="UniProtKB-ARBA"/>
</dbReference>
<evidence type="ECO:0000256" key="3">
    <source>
        <dbReference type="ARBA" id="ARBA00023121"/>
    </source>
</evidence>
<evidence type="ECO:0000256" key="10">
    <source>
        <dbReference type="SAM" id="MobiDB-lite"/>
    </source>
</evidence>
<gene>
    <name evidence="13" type="primary">LOC115466514</name>
</gene>
<dbReference type="Proteomes" id="UP000515156">
    <property type="component" value="Chromosome 3"/>
</dbReference>
<evidence type="ECO:0000256" key="9">
    <source>
        <dbReference type="ARBA" id="ARBA00082927"/>
    </source>
</evidence>
<dbReference type="Pfam" id="PF02121">
    <property type="entry name" value="IP_trans"/>
    <property type="match status" value="1"/>
</dbReference>
<dbReference type="PANTHER" id="PTHR10658">
    <property type="entry name" value="PHOSPHATIDYLINOSITOL TRANSFER PROTEIN"/>
    <property type="match status" value="1"/>
</dbReference>
<dbReference type="GO" id="GO:0005737">
    <property type="term" value="C:cytoplasm"/>
    <property type="evidence" value="ECO:0007669"/>
    <property type="project" value="UniProtKB-ARBA"/>
</dbReference>
<accession>A0A6P7XT79</accession>